<dbReference type="OrthoDB" id="5881184at2"/>
<dbReference type="SUPFAM" id="SSF53335">
    <property type="entry name" value="S-adenosyl-L-methionine-dependent methyltransferases"/>
    <property type="match status" value="1"/>
</dbReference>
<keyword evidence="2" id="KW-1185">Reference proteome</keyword>
<evidence type="ECO:0000313" key="2">
    <source>
        <dbReference type="Proteomes" id="UP000051638"/>
    </source>
</evidence>
<name>A0A0R2D6N9_9LACO</name>
<dbReference type="PANTHER" id="PTHR38451:SF1">
    <property type="entry name" value="TRNA (ADENINE(22)-N(1))-METHYLTRANSFERASE"/>
    <property type="match status" value="1"/>
</dbReference>
<organism evidence="1 2">
    <name type="scientific">Loigolactobacillus rennini DSM 20253</name>
    <dbReference type="NCBI Taxonomy" id="1423796"/>
    <lineage>
        <taxon>Bacteria</taxon>
        <taxon>Bacillati</taxon>
        <taxon>Bacillota</taxon>
        <taxon>Bacilli</taxon>
        <taxon>Lactobacillales</taxon>
        <taxon>Lactobacillaceae</taxon>
        <taxon>Loigolactobacillus</taxon>
    </lineage>
</organism>
<dbReference type="PIRSF" id="PIRSF018637">
    <property type="entry name" value="TrmK"/>
    <property type="match status" value="1"/>
</dbReference>
<dbReference type="InterPro" id="IPR006901">
    <property type="entry name" value="TrmK"/>
</dbReference>
<dbReference type="PATRIC" id="fig|1423796.3.peg.752"/>
<dbReference type="EMBL" id="AYYI01000022">
    <property type="protein sequence ID" value="KRM98890.1"/>
    <property type="molecule type" value="Genomic_DNA"/>
</dbReference>
<sequence>MNNSHLTKRLAAVAAFVPPNARIADIGSDHALLPVHLVATGKIQSAIAGEVIQGPFLRSQAAVTQAGLSEQIQVRLADGLAAIHPADQIDTVVIAGMGGLLICHILAQQPAILKSIEHLILEPNVEEMAVRQWLMQHHFLITGEQILREGGHTYEVIQSRRQNKPVVYSTAQLKFGPFLLQAQAPAFVAKWHHRLVTNRRILANLARAQQPPQQKIHALQVENQQIKEVLHG</sequence>
<reference evidence="1 2" key="1">
    <citation type="journal article" date="2015" name="Genome Announc.">
        <title>Expanding the biotechnology potential of lactobacilli through comparative genomics of 213 strains and associated genera.</title>
        <authorList>
            <person name="Sun Z."/>
            <person name="Harris H.M."/>
            <person name="McCann A."/>
            <person name="Guo C."/>
            <person name="Argimon S."/>
            <person name="Zhang W."/>
            <person name="Yang X."/>
            <person name="Jeffery I.B."/>
            <person name="Cooney J.C."/>
            <person name="Kagawa T.F."/>
            <person name="Liu W."/>
            <person name="Song Y."/>
            <person name="Salvetti E."/>
            <person name="Wrobel A."/>
            <person name="Rasinkangas P."/>
            <person name="Parkhill J."/>
            <person name="Rea M.C."/>
            <person name="O'Sullivan O."/>
            <person name="Ritari J."/>
            <person name="Douillard F.P."/>
            <person name="Paul Ross R."/>
            <person name="Yang R."/>
            <person name="Briner A.E."/>
            <person name="Felis G.E."/>
            <person name="de Vos W.M."/>
            <person name="Barrangou R."/>
            <person name="Klaenhammer T.R."/>
            <person name="Caufield P.W."/>
            <person name="Cui Y."/>
            <person name="Zhang H."/>
            <person name="O'Toole P.W."/>
        </authorList>
    </citation>
    <scope>NUCLEOTIDE SEQUENCE [LARGE SCALE GENOMIC DNA]</scope>
    <source>
        <strain evidence="1 2">DSM 20253</strain>
    </source>
</reference>
<dbReference type="AlphaFoldDB" id="A0A0R2D6N9"/>
<dbReference type="Proteomes" id="UP000051638">
    <property type="component" value="Unassembled WGS sequence"/>
</dbReference>
<evidence type="ECO:0000313" key="1">
    <source>
        <dbReference type="EMBL" id="KRM98890.1"/>
    </source>
</evidence>
<dbReference type="PANTHER" id="PTHR38451">
    <property type="entry name" value="TRNA (ADENINE(22)-N(1))-METHYLTRANSFERASE"/>
    <property type="match status" value="1"/>
</dbReference>
<comment type="caution">
    <text evidence="1">The sequence shown here is derived from an EMBL/GenBank/DDBJ whole genome shotgun (WGS) entry which is preliminary data.</text>
</comment>
<dbReference type="STRING" id="1423796.FC24_GL000734"/>
<dbReference type="InterPro" id="IPR029063">
    <property type="entry name" value="SAM-dependent_MTases_sf"/>
</dbReference>
<evidence type="ECO:0008006" key="3">
    <source>
        <dbReference type="Google" id="ProtNLM"/>
    </source>
</evidence>
<dbReference type="Gene3D" id="1.10.287.1890">
    <property type="match status" value="1"/>
</dbReference>
<dbReference type="GO" id="GO:0160105">
    <property type="term" value="F:tRNA (adenine(22)-N1)-methyltransferase activity"/>
    <property type="evidence" value="ECO:0007669"/>
    <property type="project" value="InterPro"/>
</dbReference>
<dbReference type="Gene3D" id="3.40.50.150">
    <property type="entry name" value="Vaccinia Virus protein VP39"/>
    <property type="match status" value="1"/>
</dbReference>
<dbReference type="RefSeq" id="WP_057873484.1">
    <property type="nucleotide sequence ID" value="NZ_AYYI01000022.1"/>
</dbReference>
<dbReference type="Pfam" id="PF04816">
    <property type="entry name" value="TrmK"/>
    <property type="match status" value="1"/>
</dbReference>
<gene>
    <name evidence="1" type="ORF">FC24_GL000734</name>
</gene>
<protein>
    <recommendedName>
        <fullName evidence="3">SAM-dependent methyltransferase</fullName>
    </recommendedName>
</protein>
<proteinExistence type="predicted"/>
<accession>A0A0R2D6N9</accession>